<feature type="transmembrane region" description="Helical" evidence="1">
    <location>
        <begin position="63"/>
        <end position="82"/>
    </location>
</feature>
<name>A0ABY6Q9M5_9GAMM</name>
<evidence type="ECO:0000313" key="2">
    <source>
        <dbReference type="EMBL" id="UZP74926.1"/>
    </source>
</evidence>
<gene>
    <name evidence="2" type="ORF">E0F26_09345</name>
</gene>
<sequence>MPAMTWLGWFHTMMGIAALLLAIAAISRHGVIKASTQTGAWYLIVTVIVAGSALGIYNQGGFGVAHILGLLTLGAALGGFLLERFNLFGRASPYFQAIAYSATILFHMIPAITDFLRRLPVGDPFIDSFDSPVLQGFHLAFLMLYVLGVGFQILKLRRSAQ</sequence>
<keyword evidence="3" id="KW-1185">Reference proteome</keyword>
<keyword evidence="1" id="KW-0472">Membrane</keyword>
<dbReference type="Proteomes" id="UP001317963">
    <property type="component" value="Chromosome"/>
</dbReference>
<feature type="transmembrane region" description="Helical" evidence="1">
    <location>
        <begin position="94"/>
        <end position="113"/>
    </location>
</feature>
<protein>
    <recommendedName>
        <fullName evidence="4">DUF2306 domain-containing protein</fullName>
    </recommendedName>
</protein>
<feature type="transmembrane region" description="Helical" evidence="1">
    <location>
        <begin position="6"/>
        <end position="27"/>
    </location>
</feature>
<dbReference type="EMBL" id="CP036501">
    <property type="protein sequence ID" value="UZP74926.1"/>
    <property type="molecule type" value="Genomic_DNA"/>
</dbReference>
<feature type="transmembrane region" description="Helical" evidence="1">
    <location>
        <begin position="39"/>
        <end position="57"/>
    </location>
</feature>
<evidence type="ECO:0008006" key="4">
    <source>
        <dbReference type="Google" id="ProtNLM"/>
    </source>
</evidence>
<reference evidence="2 3" key="1">
    <citation type="submission" date="2019-02" db="EMBL/GenBank/DDBJ databases">
        <title>Halieaceae_genomes.</title>
        <authorList>
            <person name="Li S.-H."/>
        </authorList>
    </citation>
    <scope>NUCLEOTIDE SEQUENCE [LARGE SCALE GENOMIC DNA]</scope>
    <source>
        <strain evidence="2 3">JH123</strain>
    </source>
</reference>
<keyword evidence="1" id="KW-0812">Transmembrane</keyword>
<accession>A0ABY6Q9M5</accession>
<proteinExistence type="predicted"/>
<dbReference type="RefSeq" id="WP_279241390.1">
    <property type="nucleotide sequence ID" value="NZ_CP036501.1"/>
</dbReference>
<organism evidence="2 3">
    <name type="scientific">Candidatus Paraluminiphilus aquimaris</name>
    <dbReference type="NCBI Taxonomy" id="2518994"/>
    <lineage>
        <taxon>Bacteria</taxon>
        <taxon>Pseudomonadati</taxon>
        <taxon>Pseudomonadota</taxon>
        <taxon>Gammaproteobacteria</taxon>
        <taxon>Cellvibrionales</taxon>
        <taxon>Halieaceae</taxon>
        <taxon>Candidatus Paraluminiphilus</taxon>
    </lineage>
</organism>
<keyword evidence="1" id="KW-1133">Transmembrane helix</keyword>
<evidence type="ECO:0000313" key="3">
    <source>
        <dbReference type="Proteomes" id="UP001317963"/>
    </source>
</evidence>
<feature type="transmembrane region" description="Helical" evidence="1">
    <location>
        <begin position="133"/>
        <end position="154"/>
    </location>
</feature>
<evidence type="ECO:0000256" key="1">
    <source>
        <dbReference type="SAM" id="Phobius"/>
    </source>
</evidence>